<dbReference type="Gene3D" id="3.30.200.20">
    <property type="entry name" value="Phosphorylase Kinase, domain 1"/>
    <property type="match status" value="1"/>
</dbReference>
<dbReference type="SMART" id="SM00220">
    <property type="entry name" value="S_TKc"/>
    <property type="match status" value="1"/>
</dbReference>
<keyword evidence="8" id="KW-1185">Reference proteome</keyword>
<dbReference type="InterPro" id="IPR000719">
    <property type="entry name" value="Prot_kinase_dom"/>
</dbReference>
<accession>A0AAW1USP8</accession>
<keyword evidence="2" id="KW-0808">Transferase</keyword>
<name>A0AAW1USP8_9CUCU</name>
<dbReference type="Gene3D" id="1.10.510.10">
    <property type="entry name" value="Transferase(Phosphotransferase) domain 1"/>
    <property type="match status" value="1"/>
</dbReference>
<dbReference type="Pfam" id="PF00069">
    <property type="entry name" value="Pkinase"/>
    <property type="match status" value="1"/>
</dbReference>
<evidence type="ECO:0000313" key="8">
    <source>
        <dbReference type="Proteomes" id="UP001431783"/>
    </source>
</evidence>
<keyword evidence="4" id="KW-0418">Kinase</keyword>
<dbReference type="PROSITE" id="PS00108">
    <property type="entry name" value="PROTEIN_KINASE_ST"/>
    <property type="match status" value="1"/>
</dbReference>
<proteinExistence type="predicted"/>
<gene>
    <name evidence="7" type="ORF">WA026_012285</name>
</gene>
<comment type="caution">
    <text evidence="7">The sequence shown here is derived from an EMBL/GenBank/DDBJ whole genome shotgun (WGS) entry which is preliminary data.</text>
</comment>
<protein>
    <recommendedName>
        <fullName evidence="6">Protein kinase domain-containing protein</fullName>
    </recommendedName>
</protein>
<dbReference type="SUPFAM" id="SSF56112">
    <property type="entry name" value="Protein kinase-like (PK-like)"/>
    <property type="match status" value="1"/>
</dbReference>
<organism evidence="7 8">
    <name type="scientific">Henosepilachna vigintioctopunctata</name>
    <dbReference type="NCBI Taxonomy" id="420089"/>
    <lineage>
        <taxon>Eukaryota</taxon>
        <taxon>Metazoa</taxon>
        <taxon>Ecdysozoa</taxon>
        <taxon>Arthropoda</taxon>
        <taxon>Hexapoda</taxon>
        <taxon>Insecta</taxon>
        <taxon>Pterygota</taxon>
        <taxon>Neoptera</taxon>
        <taxon>Endopterygota</taxon>
        <taxon>Coleoptera</taxon>
        <taxon>Polyphaga</taxon>
        <taxon>Cucujiformia</taxon>
        <taxon>Coccinelloidea</taxon>
        <taxon>Coccinellidae</taxon>
        <taxon>Epilachninae</taxon>
        <taxon>Epilachnini</taxon>
        <taxon>Henosepilachna</taxon>
    </lineage>
</organism>
<keyword evidence="1" id="KW-0723">Serine/threonine-protein kinase</keyword>
<evidence type="ECO:0000259" key="6">
    <source>
        <dbReference type="PROSITE" id="PS50011"/>
    </source>
</evidence>
<dbReference type="AlphaFoldDB" id="A0AAW1USP8"/>
<dbReference type="PANTHER" id="PTHR24058">
    <property type="entry name" value="DUAL SPECIFICITY PROTEIN KINASE"/>
    <property type="match status" value="1"/>
</dbReference>
<dbReference type="InterPro" id="IPR050494">
    <property type="entry name" value="Ser_Thr_dual-spec_kinase"/>
</dbReference>
<dbReference type="PANTHER" id="PTHR24058:SF28">
    <property type="entry name" value="SERINE_THREONINE-PROTEIN KINASE MINIBRAIN"/>
    <property type="match status" value="1"/>
</dbReference>
<dbReference type="GO" id="GO:0005524">
    <property type="term" value="F:ATP binding"/>
    <property type="evidence" value="ECO:0007669"/>
    <property type="project" value="UniProtKB-KW"/>
</dbReference>
<dbReference type="InterPro" id="IPR011009">
    <property type="entry name" value="Kinase-like_dom_sf"/>
</dbReference>
<dbReference type="PROSITE" id="PS50011">
    <property type="entry name" value="PROTEIN_KINASE_DOM"/>
    <property type="match status" value="1"/>
</dbReference>
<evidence type="ECO:0000256" key="5">
    <source>
        <dbReference type="ARBA" id="ARBA00022840"/>
    </source>
</evidence>
<evidence type="ECO:0000313" key="7">
    <source>
        <dbReference type="EMBL" id="KAK9885535.1"/>
    </source>
</evidence>
<feature type="domain" description="Protein kinase" evidence="6">
    <location>
        <begin position="145"/>
        <end position="447"/>
    </location>
</feature>
<keyword evidence="3" id="KW-0547">Nucleotide-binding</keyword>
<keyword evidence="5" id="KW-0067">ATP-binding</keyword>
<evidence type="ECO:0000256" key="4">
    <source>
        <dbReference type="ARBA" id="ARBA00022777"/>
    </source>
</evidence>
<evidence type="ECO:0000256" key="3">
    <source>
        <dbReference type="ARBA" id="ARBA00022741"/>
    </source>
</evidence>
<sequence>MIKFHKSDDSSYESSTSEIVVGHVGILNEYQHLENLKQLRSPRMMNFVRKFVKLDTGNDDSGAIDFSSQELPEMNAVRSCFRKTPLRKACRTPVNNNYDSDDSDEEQSAVKRVIGDNSSDIQSDDNDYYELESLLERNDIIHERYEPDVPLGTGSFGWVVKCFDHQEQTQVAIKIFKQSSREAEEEIEILEFLNNADYKDEFHLGNEIERALFVAWTFLFSFRIIINEFIEYIEQYGSLTFETIKKFGHQICEALMFLSRPEINIIHCDLKPENILLCNSGVKIADFGCSQKIGREMDLYIQSRFYRAPEVLLGLPYDSAIDMWSFGCILVELYTGIPLFAGRDEEDQMNRIIEVLGIPPQHLLDQGTKTKAFFRKMMPSERYKLNHTEREYMKPKSRSWYTVIPLDSESDSDVDWYIPFIHLIKNIVVYDPEERISAQNALDHKFFDFVS</sequence>
<evidence type="ECO:0000256" key="1">
    <source>
        <dbReference type="ARBA" id="ARBA00022527"/>
    </source>
</evidence>
<dbReference type="EMBL" id="JARQZJ010000096">
    <property type="protein sequence ID" value="KAK9885535.1"/>
    <property type="molecule type" value="Genomic_DNA"/>
</dbReference>
<reference evidence="7 8" key="1">
    <citation type="submission" date="2023-03" db="EMBL/GenBank/DDBJ databases">
        <title>Genome insight into feeding habits of ladybird beetles.</title>
        <authorList>
            <person name="Li H.-S."/>
            <person name="Huang Y.-H."/>
            <person name="Pang H."/>
        </authorList>
    </citation>
    <scope>NUCLEOTIDE SEQUENCE [LARGE SCALE GENOMIC DNA]</scope>
    <source>
        <strain evidence="7">SYSU_2023b</strain>
        <tissue evidence="7">Whole body</tissue>
    </source>
</reference>
<dbReference type="GO" id="GO:0004674">
    <property type="term" value="F:protein serine/threonine kinase activity"/>
    <property type="evidence" value="ECO:0007669"/>
    <property type="project" value="UniProtKB-KW"/>
</dbReference>
<dbReference type="InterPro" id="IPR008271">
    <property type="entry name" value="Ser/Thr_kinase_AS"/>
</dbReference>
<dbReference type="Proteomes" id="UP001431783">
    <property type="component" value="Unassembled WGS sequence"/>
</dbReference>
<evidence type="ECO:0000256" key="2">
    <source>
        <dbReference type="ARBA" id="ARBA00022679"/>
    </source>
</evidence>